<organism evidence="2 3">
    <name type="scientific">Zingiber officinale</name>
    <name type="common">Ginger</name>
    <name type="synonym">Amomum zingiber</name>
    <dbReference type="NCBI Taxonomy" id="94328"/>
    <lineage>
        <taxon>Eukaryota</taxon>
        <taxon>Viridiplantae</taxon>
        <taxon>Streptophyta</taxon>
        <taxon>Embryophyta</taxon>
        <taxon>Tracheophyta</taxon>
        <taxon>Spermatophyta</taxon>
        <taxon>Magnoliopsida</taxon>
        <taxon>Liliopsida</taxon>
        <taxon>Zingiberales</taxon>
        <taxon>Zingiberaceae</taxon>
        <taxon>Zingiber</taxon>
    </lineage>
</organism>
<dbReference type="PANTHER" id="PTHR45923:SF2">
    <property type="entry name" value="PROTEIN SEY1"/>
    <property type="match status" value="1"/>
</dbReference>
<gene>
    <name evidence="2" type="ORF">ZIOFF_035271</name>
</gene>
<keyword evidence="3" id="KW-1185">Reference proteome</keyword>
<reference evidence="2 3" key="1">
    <citation type="submission" date="2020-08" db="EMBL/GenBank/DDBJ databases">
        <title>Plant Genome Project.</title>
        <authorList>
            <person name="Zhang R.-G."/>
        </authorList>
    </citation>
    <scope>NUCLEOTIDE SEQUENCE [LARGE SCALE GENOMIC DNA]</scope>
    <source>
        <tissue evidence="2">Rhizome</tissue>
    </source>
</reference>
<feature type="signal peptide" evidence="1">
    <location>
        <begin position="1"/>
        <end position="16"/>
    </location>
</feature>
<protein>
    <recommendedName>
        <fullName evidence="4">GB1/RHD3-type G domain-containing protein</fullName>
    </recommendedName>
</protein>
<dbReference type="PANTHER" id="PTHR45923">
    <property type="entry name" value="PROTEIN SEY1"/>
    <property type="match status" value="1"/>
</dbReference>
<evidence type="ECO:0000313" key="3">
    <source>
        <dbReference type="Proteomes" id="UP000734854"/>
    </source>
</evidence>
<evidence type="ECO:0000313" key="2">
    <source>
        <dbReference type="EMBL" id="KAG6502982.1"/>
    </source>
</evidence>
<sequence>MSPFASFLCLLIRVSSYLLPHEDVVVEISEHELVIIVEEFGCLLARVYLKRERLDYEVVLSLGVLWLDSSLFFAEMANECCSIQLIDRDGVFNGTDLEHFMKSVKLAELGLSYAIVSIMGPQSSGTDGQERGEDDTAFEKQIALFALAVSDIVLINM</sequence>
<feature type="chain" id="PRO_5035229407" description="GB1/RHD3-type G domain-containing protein" evidence="1">
    <location>
        <begin position="17"/>
        <end position="157"/>
    </location>
</feature>
<dbReference type="Proteomes" id="UP000734854">
    <property type="component" value="Unassembled WGS sequence"/>
</dbReference>
<dbReference type="GO" id="GO:0016320">
    <property type="term" value="P:endoplasmic reticulum membrane fusion"/>
    <property type="evidence" value="ECO:0007669"/>
    <property type="project" value="TreeGrafter"/>
</dbReference>
<comment type="caution">
    <text evidence="2">The sequence shown here is derived from an EMBL/GenBank/DDBJ whole genome shotgun (WGS) entry which is preliminary data.</text>
</comment>
<evidence type="ECO:0000256" key="1">
    <source>
        <dbReference type="SAM" id="SignalP"/>
    </source>
</evidence>
<accession>A0A8J5GMD1</accession>
<proteinExistence type="predicted"/>
<evidence type="ECO:0008006" key="4">
    <source>
        <dbReference type="Google" id="ProtNLM"/>
    </source>
</evidence>
<keyword evidence="1" id="KW-0732">Signal</keyword>
<dbReference type="AlphaFoldDB" id="A0A8J5GMD1"/>
<dbReference type="InterPro" id="IPR008803">
    <property type="entry name" value="RHD3/Sey1"/>
</dbReference>
<dbReference type="EMBL" id="JACMSC010000010">
    <property type="protein sequence ID" value="KAG6502982.1"/>
    <property type="molecule type" value="Genomic_DNA"/>
</dbReference>
<name>A0A8J5GMD1_ZINOF</name>
<dbReference type="GO" id="GO:0003924">
    <property type="term" value="F:GTPase activity"/>
    <property type="evidence" value="ECO:0007669"/>
    <property type="project" value="TreeGrafter"/>
</dbReference>
<dbReference type="GO" id="GO:0005783">
    <property type="term" value="C:endoplasmic reticulum"/>
    <property type="evidence" value="ECO:0007669"/>
    <property type="project" value="TreeGrafter"/>
</dbReference>
<dbReference type="Pfam" id="PF05879">
    <property type="entry name" value="RHD3_GTPase"/>
    <property type="match status" value="1"/>
</dbReference>